<dbReference type="PROSITE" id="PS00747">
    <property type="entry name" value="GLUTR"/>
    <property type="match status" value="1"/>
</dbReference>
<accession>A0A1C0AKJ6</accession>
<dbReference type="EC" id="1.2.1.70" evidence="3 8"/>
<protein>
    <recommendedName>
        <fullName evidence="3 8">Glutamyl-tRNA reductase</fullName>
        <shortName evidence="8">GluTR</shortName>
        <ecNumber evidence="3 8">1.2.1.70</ecNumber>
    </recommendedName>
</protein>
<dbReference type="SUPFAM" id="SSF69742">
    <property type="entry name" value="Glutamyl tRNA-reductase catalytic, N-terminal domain"/>
    <property type="match status" value="1"/>
</dbReference>
<dbReference type="InterPro" id="IPR036343">
    <property type="entry name" value="GluRdtase_N_sf"/>
</dbReference>
<dbReference type="HAMAP" id="MF_00087">
    <property type="entry name" value="Glu_tRNA_reductase"/>
    <property type="match status" value="1"/>
</dbReference>
<dbReference type="InterPro" id="IPR000343">
    <property type="entry name" value="4pyrrol_synth_GluRdtase"/>
</dbReference>
<dbReference type="InterPro" id="IPR015895">
    <property type="entry name" value="4pyrrol_synth_GluRdtase_N"/>
</dbReference>
<comment type="miscellaneous">
    <text evidence="8">During catalysis, the active site Cys acts as a nucleophile attacking the alpha-carbonyl group of tRNA-bound glutamate with the formation of a thioester intermediate between enzyme and glutamate, and the concomitant release of tRNA(Glu). The thioester intermediate is finally reduced by direct hydride transfer from NADPH, to form the product GSA.</text>
</comment>
<dbReference type="GO" id="GO:0050661">
    <property type="term" value="F:NADP binding"/>
    <property type="evidence" value="ECO:0007669"/>
    <property type="project" value="InterPro"/>
</dbReference>
<dbReference type="SUPFAM" id="SSF51735">
    <property type="entry name" value="NAD(P)-binding Rossmann-fold domains"/>
    <property type="match status" value="1"/>
</dbReference>
<organism evidence="16 17">
    <name type="scientific">Tessaracoccus lapidicaptus</name>
    <dbReference type="NCBI Taxonomy" id="1427523"/>
    <lineage>
        <taxon>Bacteria</taxon>
        <taxon>Bacillati</taxon>
        <taxon>Actinomycetota</taxon>
        <taxon>Actinomycetes</taxon>
        <taxon>Propionibacteriales</taxon>
        <taxon>Propionibacteriaceae</taxon>
        <taxon>Tessaracoccus</taxon>
    </lineage>
</organism>
<comment type="caution">
    <text evidence="16">The sequence shown here is derived from an EMBL/GenBank/DDBJ whole genome shotgun (WGS) entry which is preliminary data.</text>
</comment>
<feature type="domain" description="Tetrapyrrole biosynthesis glutamyl-tRNA reductase dimerisation" evidence="13">
    <location>
        <begin position="299"/>
        <end position="392"/>
    </location>
</feature>
<comment type="domain">
    <text evidence="8">Possesses an unusual extended V-shaped dimeric structure with each monomer consisting of three distinct domains arranged along a curved 'spinal' alpha-helix. The N-terminal catalytic domain specifically recognizes the glutamate moiety of the substrate. The second domain is the NADPH-binding domain, and the third C-terminal domain is responsible for dimerization.</text>
</comment>
<dbReference type="PANTHER" id="PTHR43013">
    <property type="entry name" value="GLUTAMYL-TRNA REDUCTASE"/>
    <property type="match status" value="1"/>
</dbReference>
<dbReference type="PIRSF" id="PIRSF000445">
    <property type="entry name" value="4pyrrol_synth_GluRdtase"/>
    <property type="match status" value="1"/>
</dbReference>
<keyword evidence="5 8" id="KW-0560">Oxidoreductase</keyword>
<feature type="binding site" evidence="8 11">
    <location>
        <begin position="182"/>
        <end position="187"/>
    </location>
    <ligand>
        <name>NADP(+)</name>
        <dbReference type="ChEBI" id="CHEBI:58349"/>
    </ligand>
</feature>
<keyword evidence="4 8" id="KW-0521">NADP</keyword>
<dbReference type="SUPFAM" id="SSF69075">
    <property type="entry name" value="Glutamyl tRNA-reductase dimerization domain"/>
    <property type="match status" value="1"/>
</dbReference>
<feature type="binding site" evidence="8 10">
    <location>
        <begin position="109"/>
        <end position="111"/>
    </location>
    <ligand>
        <name>substrate</name>
    </ligand>
</feature>
<comment type="catalytic activity">
    <reaction evidence="7 8">
        <text>(S)-4-amino-5-oxopentanoate + tRNA(Glu) + NADP(+) = L-glutamyl-tRNA(Glu) + NADPH + H(+)</text>
        <dbReference type="Rhea" id="RHEA:12344"/>
        <dbReference type="Rhea" id="RHEA-COMP:9663"/>
        <dbReference type="Rhea" id="RHEA-COMP:9680"/>
        <dbReference type="ChEBI" id="CHEBI:15378"/>
        <dbReference type="ChEBI" id="CHEBI:57501"/>
        <dbReference type="ChEBI" id="CHEBI:57783"/>
        <dbReference type="ChEBI" id="CHEBI:58349"/>
        <dbReference type="ChEBI" id="CHEBI:78442"/>
        <dbReference type="ChEBI" id="CHEBI:78520"/>
        <dbReference type="EC" id="1.2.1.70"/>
    </reaction>
</comment>
<dbReference type="GO" id="GO:0008883">
    <property type="term" value="F:glutamyl-tRNA reductase activity"/>
    <property type="evidence" value="ECO:0007669"/>
    <property type="project" value="UniProtKB-UniRule"/>
</dbReference>
<keyword evidence="6 8" id="KW-0627">Porphyrin biosynthesis</keyword>
<dbReference type="Pfam" id="PF01488">
    <property type="entry name" value="Shikimate_DH"/>
    <property type="match status" value="1"/>
</dbReference>
<evidence type="ECO:0000256" key="7">
    <source>
        <dbReference type="ARBA" id="ARBA00047464"/>
    </source>
</evidence>
<evidence type="ECO:0000256" key="10">
    <source>
        <dbReference type="PIRSR" id="PIRSR000445-2"/>
    </source>
</evidence>
<feature type="domain" description="Glutamyl-tRNA reductase N-terminal" evidence="15">
    <location>
        <begin position="11"/>
        <end position="151"/>
    </location>
</feature>
<comment type="similarity">
    <text evidence="2 8">Belongs to the glutamyl-tRNA reductase family.</text>
</comment>
<dbReference type="Pfam" id="PF00745">
    <property type="entry name" value="GlutR_dimer"/>
    <property type="match status" value="1"/>
</dbReference>
<comment type="subunit">
    <text evidence="8">Homodimer.</text>
</comment>
<dbReference type="Gene3D" id="3.30.460.30">
    <property type="entry name" value="Glutamyl-tRNA reductase, N-terminal domain"/>
    <property type="match status" value="1"/>
</dbReference>
<dbReference type="PANTHER" id="PTHR43013:SF1">
    <property type="entry name" value="GLUTAMYL-TRNA REDUCTASE"/>
    <property type="match status" value="1"/>
</dbReference>
<dbReference type="Pfam" id="PF05201">
    <property type="entry name" value="GlutR_N"/>
    <property type="match status" value="1"/>
</dbReference>
<dbReference type="Gene3D" id="3.40.50.720">
    <property type="entry name" value="NAD(P)-binding Rossmann-like Domain"/>
    <property type="match status" value="1"/>
</dbReference>
<evidence type="ECO:0000256" key="5">
    <source>
        <dbReference type="ARBA" id="ARBA00023002"/>
    </source>
</evidence>
<feature type="binding site" evidence="8 10">
    <location>
        <begin position="50"/>
        <end position="53"/>
    </location>
    <ligand>
        <name>substrate</name>
    </ligand>
</feature>
<evidence type="ECO:0000256" key="12">
    <source>
        <dbReference type="PIRSR" id="PIRSR000445-4"/>
    </source>
</evidence>
<evidence type="ECO:0000313" key="17">
    <source>
        <dbReference type="Proteomes" id="UP000093501"/>
    </source>
</evidence>
<gene>
    <name evidence="8" type="primary">hemA</name>
    <name evidence="16" type="ORF">BCR15_07395</name>
</gene>
<feature type="binding site" evidence="8 10">
    <location>
        <position position="104"/>
    </location>
    <ligand>
        <name>substrate</name>
    </ligand>
</feature>
<evidence type="ECO:0000259" key="15">
    <source>
        <dbReference type="Pfam" id="PF05201"/>
    </source>
</evidence>
<comment type="pathway">
    <text evidence="1 8">Porphyrin-containing compound metabolism; protoporphyrin-IX biosynthesis; 5-aminolevulinate from L-glutamyl-tRNA(Glu): step 1/2.</text>
</comment>
<dbReference type="InterPro" id="IPR015896">
    <property type="entry name" value="4pyrrol_synth_GluRdtase_dimer"/>
</dbReference>
<name>A0A1C0AKJ6_9ACTN</name>
<dbReference type="AlphaFoldDB" id="A0A1C0AKJ6"/>
<sequence length="428" mass="45112">MGRTVTMRVFSIQHDRHGLTEVERISADVDGVAARMCSLPDVTGAVVLSTCNRVEVLLDTTGHAANTDLRAALDAQFAEPPAWDLYLGEAALGHLFRVASGLDSMVVGEREIAGQLKRALADAQAAGHTSLPLTIAVDEALRTSRRIANETALEGAGRSVVGVGLSLMGVEDWTRATATIVGTGSYAGAVVAALRHKGVAHIRVHSASGRGSTFADSHDLEHVATLDDALAGTDIVVTCRGLGSPVITPAHVAGPMRLLDLSLQRDVDPAVARVPGTVVVDLASIQASIQPCYAEDTRRAEALVQAGVADVMTRLRSRIVDPAVVGLRDTVMGMVADEVARLPQRQLSHDDAALALRRLATRLLHIPSSRARVAAEQGRTEEYLTAMAELYGIGAPETVDPDGLEDAHCPVTNLQVADLDTPDAQEAM</sequence>
<feature type="binding site" evidence="8 10">
    <location>
        <position position="115"/>
    </location>
    <ligand>
        <name>substrate</name>
    </ligand>
</feature>
<evidence type="ECO:0000256" key="2">
    <source>
        <dbReference type="ARBA" id="ARBA00005916"/>
    </source>
</evidence>
<evidence type="ECO:0000256" key="6">
    <source>
        <dbReference type="ARBA" id="ARBA00023244"/>
    </source>
</evidence>
<evidence type="ECO:0000313" key="16">
    <source>
        <dbReference type="EMBL" id="OCL33090.1"/>
    </source>
</evidence>
<feature type="site" description="Important for activity" evidence="8 12">
    <location>
        <position position="94"/>
    </location>
</feature>
<reference evidence="17" key="1">
    <citation type="submission" date="2016-07" db="EMBL/GenBank/DDBJ databases">
        <authorList>
            <person name="Florea S."/>
            <person name="Webb J.S."/>
            <person name="Jaromczyk J."/>
            <person name="Schardl C.L."/>
        </authorList>
    </citation>
    <scope>NUCLEOTIDE SEQUENCE [LARGE SCALE GENOMIC DNA]</scope>
    <source>
        <strain evidence="17">IPBSL-7</strain>
    </source>
</reference>
<evidence type="ECO:0000259" key="14">
    <source>
        <dbReference type="Pfam" id="PF01488"/>
    </source>
</evidence>
<dbReference type="NCBIfam" id="NF000750">
    <property type="entry name" value="PRK00045.3-4"/>
    <property type="match status" value="1"/>
</dbReference>
<dbReference type="Proteomes" id="UP000093501">
    <property type="component" value="Unassembled WGS sequence"/>
</dbReference>
<dbReference type="InterPro" id="IPR018214">
    <property type="entry name" value="GluRdtase_CS"/>
</dbReference>
<dbReference type="InterPro" id="IPR006151">
    <property type="entry name" value="Shikm_DH/Glu-tRNA_Rdtase"/>
</dbReference>
<feature type="active site" description="Nucleophile" evidence="8 9">
    <location>
        <position position="51"/>
    </location>
</feature>
<evidence type="ECO:0000256" key="4">
    <source>
        <dbReference type="ARBA" id="ARBA00022857"/>
    </source>
</evidence>
<dbReference type="GO" id="GO:0019353">
    <property type="term" value="P:protoporphyrinogen IX biosynthetic process from glutamate"/>
    <property type="evidence" value="ECO:0007669"/>
    <property type="project" value="TreeGrafter"/>
</dbReference>
<comment type="function">
    <text evidence="8">Catalyzes the NADPH-dependent reduction of glutamyl-tRNA(Glu) to glutamate 1-semialdehyde (GSA).</text>
</comment>
<evidence type="ECO:0000256" key="1">
    <source>
        <dbReference type="ARBA" id="ARBA00005059"/>
    </source>
</evidence>
<keyword evidence="17" id="KW-1185">Reference proteome</keyword>
<evidence type="ECO:0000256" key="3">
    <source>
        <dbReference type="ARBA" id="ARBA00012970"/>
    </source>
</evidence>
<evidence type="ECO:0000256" key="11">
    <source>
        <dbReference type="PIRSR" id="PIRSR000445-3"/>
    </source>
</evidence>
<evidence type="ECO:0000259" key="13">
    <source>
        <dbReference type="Pfam" id="PF00745"/>
    </source>
</evidence>
<dbReference type="UniPathway" id="UPA00251">
    <property type="reaction ID" value="UER00316"/>
</dbReference>
<dbReference type="InterPro" id="IPR036453">
    <property type="entry name" value="GluRdtase_dimer_dom_sf"/>
</dbReference>
<dbReference type="InterPro" id="IPR036291">
    <property type="entry name" value="NAD(P)-bd_dom_sf"/>
</dbReference>
<evidence type="ECO:0000256" key="8">
    <source>
        <dbReference type="HAMAP-Rule" id="MF_00087"/>
    </source>
</evidence>
<proteinExistence type="inferred from homology"/>
<feature type="domain" description="Quinate/shikimate 5-dehydrogenase/glutamyl-tRNA reductase" evidence="14">
    <location>
        <begin position="170"/>
        <end position="283"/>
    </location>
</feature>
<evidence type="ECO:0000256" key="9">
    <source>
        <dbReference type="PIRSR" id="PIRSR000445-1"/>
    </source>
</evidence>
<dbReference type="EMBL" id="MBQD01000023">
    <property type="protein sequence ID" value="OCL33090.1"/>
    <property type="molecule type" value="Genomic_DNA"/>
</dbReference>